<dbReference type="SUPFAM" id="SSF56954">
    <property type="entry name" value="Outer membrane efflux proteins (OEP)"/>
    <property type="match status" value="1"/>
</dbReference>
<accession>A0A0X1KU90</accession>
<dbReference type="OrthoDB" id="45288at2"/>
<comment type="similarity">
    <text evidence="2">Belongs to the outer membrane factor (OMF) (TC 1.B.17) family.</text>
</comment>
<comment type="subcellular location">
    <subcellularLocation>
        <location evidence="1">Cell outer membrane</location>
    </subcellularLocation>
</comment>
<dbReference type="GO" id="GO:0015562">
    <property type="term" value="F:efflux transmembrane transporter activity"/>
    <property type="evidence" value="ECO:0007669"/>
    <property type="project" value="InterPro"/>
</dbReference>
<organism evidence="9 10">
    <name type="scientific">Pseudothermotoga hypogea DSM 11164 = NBRC 106472</name>
    <dbReference type="NCBI Taxonomy" id="1123384"/>
    <lineage>
        <taxon>Bacteria</taxon>
        <taxon>Thermotogati</taxon>
        <taxon>Thermotogota</taxon>
        <taxon>Thermotogae</taxon>
        <taxon>Thermotogales</taxon>
        <taxon>Thermotogaceae</taxon>
        <taxon>Pseudothermotoga</taxon>
    </lineage>
</organism>
<dbReference type="InterPro" id="IPR003423">
    <property type="entry name" value="OMP_efflux"/>
</dbReference>
<evidence type="ECO:0008006" key="11">
    <source>
        <dbReference type="Google" id="ProtNLM"/>
    </source>
</evidence>
<feature type="coiled-coil region" evidence="8">
    <location>
        <begin position="242"/>
        <end position="279"/>
    </location>
</feature>
<keyword evidence="6" id="KW-0472">Membrane</keyword>
<dbReference type="GO" id="GO:0009279">
    <property type="term" value="C:cell outer membrane"/>
    <property type="evidence" value="ECO:0007669"/>
    <property type="project" value="UniProtKB-SubCell"/>
</dbReference>
<dbReference type="PANTHER" id="PTHR30026">
    <property type="entry name" value="OUTER MEMBRANE PROTEIN TOLC"/>
    <property type="match status" value="1"/>
</dbReference>
<dbReference type="GO" id="GO:0015288">
    <property type="term" value="F:porin activity"/>
    <property type="evidence" value="ECO:0007669"/>
    <property type="project" value="TreeGrafter"/>
</dbReference>
<dbReference type="Proteomes" id="UP000077469">
    <property type="component" value="Chromosome"/>
</dbReference>
<dbReference type="Pfam" id="PF02321">
    <property type="entry name" value="OEP"/>
    <property type="match status" value="1"/>
</dbReference>
<protein>
    <recommendedName>
        <fullName evidence="11">Transporter</fullName>
    </recommendedName>
</protein>
<dbReference type="GO" id="GO:1990281">
    <property type="term" value="C:efflux pump complex"/>
    <property type="evidence" value="ECO:0007669"/>
    <property type="project" value="TreeGrafter"/>
</dbReference>
<reference evidence="9 10" key="1">
    <citation type="submission" date="2014-01" db="EMBL/GenBank/DDBJ databases">
        <title>Genome sequencing of Thermotog hypogea.</title>
        <authorList>
            <person name="Zhang X."/>
            <person name="Alvare G."/>
            <person name="Fristensky B."/>
            <person name="Chen L."/>
            <person name="Suen T."/>
            <person name="Chen Q."/>
            <person name="Ma K."/>
        </authorList>
    </citation>
    <scope>NUCLEOTIDE SEQUENCE [LARGE SCALE GENOMIC DNA]</scope>
    <source>
        <strain evidence="9 10">DSM 11164</strain>
    </source>
</reference>
<dbReference type="KEGG" id="phy:AJ81_07425"/>
<evidence type="ECO:0000256" key="4">
    <source>
        <dbReference type="ARBA" id="ARBA00022452"/>
    </source>
</evidence>
<evidence type="ECO:0000256" key="6">
    <source>
        <dbReference type="ARBA" id="ARBA00023136"/>
    </source>
</evidence>
<evidence type="ECO:0000256" key="5">
    <source>
        <dbReference type="ARBA" id="ARBA00022692"/>
    </source>
</evidence>
<name>A0A0X1KU90_9THEM</name>
<dbReference type="Gene3D" id="1.20.1600.10">
    <property type="entry name" value="Outer membrane efflux proteins (OEP)"/>
    <property type="match status" value="1"/>
</dbReference>
<dbReference type="STRING" id="1123384.AJ81_07425"/>
<proteinExistence type="inferred from homology"/>
<gene>
    <name evidence="9" type="ORF">AJ81_07425</name>
</gene>
<dbReference type="InterPro" id="IPR051906">
    <property type="entry name" value="TolC-like"/>
</dbReference>
<evidence type="ECO:0000313" key="9">
    <source>
        <dbReference type="EMBL" id="AJC74825.1"/>
    </source>
</evidence>
<keyword evidence="10" id="KW-1185">Reference proteome</keyword>
<feature type="coiled-coil region" evidence="8">
    <location>
        <begin position="42"/>
        <end position="114"/>
    </location>
</feature>
<evidence type="ECO:0000256" key="8">
    <source>
        <dbReference type="SAM" id="Coils"/>
    </source>
</evidence>
<dbReference type="RefSeq" id="WP_031504272.1">
    <property type="nucleotide sequence ID" value="NC_022795.1"/>
</dbReference>
<dbReference type="PATRIC" id="fig|1123384.7.peg.1489"/>
<keyword evidence="5" id="KW-0812">Transmembrane</keyword>
<dbReference type="PANTHER" id="PTHR30026:SF20">
    <property type="entry name" value="OUTER MEMBRANE PROTEIN TOLC"/>
    <property type="match status" value="1"/>
</dbReference>
<evidence type="ECO:0000313" key="10">
    <source>
        <dbReference type="Proteomes" id="UP000077469"/>
    </source>
</evidence>
<keyword evidence="3" id="KW-0813">Transport</keyword>
<keyword evidence="4" id="KW-1134">Transmembrane beta strand</keyword>
<keyword evidence="7" id="KW-0998">Cell outer membrane</keyword>
<dbReference type="EMBL" id="CP007141">
    <property type="protein sequence ID" value="AJC74825.1"/>
    <property type="molecule type" value="Genomic_DNA"/>
</dbReference>
<evidence type="ECO:0000256" key="3">
    <source>
        <dbReference type="ARBA" id="ARBA00022448"/>
    </source>
</evidence>
<sequence length="336" mass="37939">MRRYVVLSLILVLVYSIFAGVPDALESFKNNSPAYLKLTLDRQQAEDDYQKALLEAKNKRQELSAQLSKLKSDNSHRESLKSFVNDFIDTYFALLEAQSALETAQLNLQIAQIDYNEKKDLYEKGVGTLQDLKNASATLIEASKDFDAAKLSFEQAKRDFETLIGGNVKVEEPTKLNLNFSLPTVDQLMDKSITLAMARLNVQIAQMDLDGLVNPSQYTKNYYERNLKKAQADVQSYLQSLRKSYENQLQTIQNTVKSIQAQMEKIEVAKLQLETVQKNFAAGVASERDVLNAKLSHLNARKAFLTQLKSLLKNVCAVYIDTEQDFSKVLSTILGE</sequence>
<dbReference type="AlphaFoldDB" id="A0A0X1KU90"/>
<keyword evidence="8" id="KW-0175">Coiled coil</keyword>
<evidence type="ECO:0000256" key="7">
    <source>
        <dbReference type="ARBA" id="ARBA00023237"/>
    </source>
</evidence>
<evidence type="ECO:0000256" key="1">
    <source>
        <dbReference type="ARBA" id="ARBA00004442"/>
    </source>
</evidence>
<evidence type="ECO:0000256" key="2">
    <source>
        <dbReference type="ARBA" id="ARBA00007613"/>
    </source>
</evidence>
<dbReference type="PaxDb" id="1123384-AJ81_07425"/>